<reference evidence="3" key="1">
    <citation type="submission" date="2021-05" db="EMBL/GenBank/DDBJ databases">
        <title>Molecular characterization for Shewanella algae harboring chromosomal blaOXA-55-like strains isolated from clinical and environment sample.</title>
        <authorList>
            <person name="Ohama Y."/>
            <person name="Aoki K."/>
            <person name="Harada S."/>
            <person name="Moriya K."/>
            <person name="Ishii Y."/>
            <person name="Tateda K."/>
        </authorList>
    </citation>
    <scope>NUCLEOTIDE SEQUENCE</scope>
    <source>
        <strain evidence="3">JCM 11563</strain>
    </source>
</reference>
<comment type="caution">
    <text evidence="3">The sequence shown here is derived from an EMBL/GenBank/DDBJ whole genome shotgun (WGS) entry which is preliminary data.</text>
</comment>
<evidence type="ECO:0000256" key="1">
    <source>
        <dbReference type="SAM" id="SignalP"/>
    </source>
</evidence>
<dbReference type="EMBL" id="BPEY01000108">
    <property type="protein sequence ID" value="GIU51198.1"/>
    <property type="molecule type" value="Genomic_DNA"/>
</dbReference>
<sequence length="133" mass="14416">MKTLMLASTILLLSGCQSLSSENLETAIIGDWQIESVMGTPVVDSPANLKFTVDGRVAGNNSCNNFFGQYGVEGNEIKLTAKGSTRMMCPELLMRQANSIDRAMPLIAVGEMNMGQLELRDVTGKAVFVLNKR</sequence>
<evidence type="ECO:0000259" key="2">
    <source>
        <dbReference type="Pfam" id="PF03724"/>
    </source>
</evidence>
<protein>
    <submittedName>
        <fullName evidence="3">Heat-shock protein HslJ</fullName>
    </submittedName>
</protein>
<keyword evidence="4" id="KW-1185">Reference proteome</keyword>
<keyword evidence="1" id="KW-0732">Signal</keyword>
<evidence type="ECO:0000313" key="3">
    <source>
        <dbReference type="EMBL" id="GIU51198.1"/>
    </source>
</evidence>
<feature type="chain" id="PRO_5046652821" evidence="1">
    <location>
        <begin position="22"/>
        <end position="133"/>
    </location>
</feature>
<feature type="signal peptide" evidence="1">
    <location>
        <begin position="1"/>
        <end position="21"/>
    </location>
</feature>
<dbReference type="InterPro" id="IPR038670">
    <property type="entry name" value="HslJ-like_sf"/>
</dbReference>
<dbReference type="InterPro" id="IPR005184">
    <property type="entry name" value="DUF306_Meta_HslJ"/>
</dbReference>
<dbReference type="Pfam" id="PF03724">
    <property type="entry name" value="META"/>
    <property type="match status" value="1"/>
</dbReference>
<proteinExistence type="predicted"/>
<feature type="domain" description="DUF306" evidence="2">
    <location>
        <begin position="30"/>
        <end position="128"/>
    </location>
</feature>
<gene>
    <name evidence="3" type="ORF">TUM4438_39990</name>
</gene>
<dbReference type="PROSITE" id="PS51257">
    <property type="entry name" value="PROKAR_LIPOPROTEIN"/>
    <property type="match status" value="1"/>
</dbReference>
<dbReference type="RefSeq" id="WP_220782970.1">
    <property type="nucleotide sequence ID" value="NZ_BPEY01000108.1"/>
</dbReference>
<evidence type="ECO:0000313" key="4">
    <source>
        <dbReference type="Proteomes" id="UP000887104"/>
    </source>
</evidence>
<dbReference type="PANTHER" id="PTHR35535">
    <property type="entry name" value="HEAT SHOCK PROTEIN HSLJ"/>
    <property type="match status" value="1"/>
</dbReference>
<dbReference type="Gene3D" id="2.40.128.270">
    <property type="match status" value="1"/>
</dbReference>
<dbReference type="InterPro" id="IPR053147">
    <property type="entry name" value="Hsp_HslJ-like"/>
</dbReference>
<accession>A0ABQ4PQ77</accession>
<dbReference type="Proteomes" id="UP000887104">
    <property type="component" value="Unassembled WGS sequence"/>
</dbReference>
<organism evidence="3 4">
    <name type="scientific">Shewanella sairae</name>
    <dbReference type="NCBI Taxonomy" id="190310"/>
    <lineage>
        <taxon>Bacteria</taxon>
        <taxon>Pseudomonadati</taxon>
        <taxon>Pseudomonadota</taxon>
        <taxon>Gammaproteobacteria</taxon>
        <taxon>Alteromonadales</taxon>
        <taxon>Shewanellaceae</taxon>
        <taxon>Shewanella</taxon>
    </lineage>
</organism>
<dbReference type="PANTHER" id="PTHR35535:SF1">
    <property type="entry name" value="HEAT SHOCK PROTEIN HSLJ"/>
    <property type="match status" value="1"/>
</dbReference>
<name>A0ABQ4PQ77_9GAMM</name>